<proteinExistence type="predicted"/>
<protein>
    <submittedName>
        <fullName evidence="1">Uncharacterized protein</fullName>
    </submittedName>
</protein>
<dbReference type="EMBL" id="CP002593">
    <property type="protein sequence ID" value="AEA23118.1"/>
    <property type="molecule type" value="Genomic_DNA"/>
</dbReference>
<sequence length="138" mass="14955">MFDCDACRGRLAHDHRDGRECPHEFSSGDWRSCCAAESAKRVEMLAAEFRARRQPPEDARAVTLTARCECAEAAGAGVDPSAEEQATFSCVTGPQGVCRAWWIERLAAELLAEQIEAGLVEVPDDVSSLTATGELREG</sequence>
<dbReference type="STRING" id="675635.Psed_0864"/>
<dbReference type="AlphaFoldDB" id="F4CSE4"/>
<evidence type="ECO:0000313" key="1">
    <source>
        <dbReference type="EMBL" id="AEA23118.1"/>
    </source>
</evidence>
<accession>F4CSE4</accession>
<gene>
    <name evidence="1" type="ordered locus">Psed_0864</name>
</gene>
<name>F4CSE4_PSEUX</name>
<keyword evidence="2" id="KW-1185">Reference proteome</keyword>
<dbReference type="Proteomes" id="UP000007809">
    <property type="component" value="Chromosome"/>
</dbReference>
<reference evidence="1 2" key="1">
    <citation type="journal article" date="2011" name="J. Bacteriol.">
        <title>Genome sequence of the 1,4-dioxane-degrading Pseudonocardia dioxanivorans strain CB1190.</title>
        <authorList>
            <person name="Sales C.M."/>
            <person name="Mahendra S."/>
            <person name="Grostern A."/>
            <person name="Parales R.E."/>
            <person name="Goodwin L.A."/>
            <person name="Woyke T."/>
            <person name="Nolan M."/>
            <person name="Lapidus A."/>
            <person name="Chertkov O."/>
            <person name="Ovchinnikova G."/>
            <person name="Sczyrba A."/>
            <person name="Alvarez-Cohen L."/>
        </authorList>
    </citation>
    <scope>NUCLEOTIDE SEQUENCE [LARGE SCALE GENOMIC DNA]</scope>
    <source>
        <strain evidence="2">ATCC 55486 / DSM 44775 / JCM 13855 / CB1190</strain>
    </source>
</reference>
<dbReference type="KEGG" id="pdx:Psed_0864"/>
<dbReference type="HOGENOM" id="CLU_1853549_0_0_11"/>
<organism evidence="1 2">
    <name type="scientific">Pseudonocardia dioxanivorans (strain ATCC 55486 / DSM 44775 / JCM 13855 / CB1190)</name>
    <dbReference type="NCBI Taxonomy" id="675635"/>
    <lineage>
        <taxon>Bacteria</taxon>
        <taxon>Bacillati</taxon>
        <taxon>Actinomycetota</taxon>
        <taxon>Actinomycetes</taxon>
        <taxon>Pseudonocardiales</taxon>
        <taxon>Pseudonocardiaceae</taxon>
        <taxon>Pseudonocardia</taxon>
    </lineage>
</organism>
<evidence type="ECO:0000313" key="2">
    <source>
        <dbReference type="Proteomes" id="UP000007809"/>
    </source>
</evidence>